<comment type="caution">
    <text evidence="8">The sequence shown here is derived from an EMBL/GenBank/DDBJ whole genome shotgun (WGS) entry which is preliminary data.</text>
</comment>
<sequence>MQSPWTAHLRTRPTPTASTSTTARHRSTTWPRLRQVVLTFVSTTSRLHRRLRPTCPPIDDKGHVDHMKNHLIRGLASGIVVLALASCTNPGTQEPTMNSDEKTAAQQFSQLMQRPDINQVAARYDEMFQKVREQLAAKFPALHWKQTDQPGRAGCSQEFAAIDVSGRADAETHSFPIWTAPGNLPDAEWQQAAADVREIARNYGFDAGQVTVKRPNDNEIVFRDQYRAELNFGSAINTTLLVRTGCHLTVEAKKRGSLAPIPSY</sequence>
<keyword evidence="3" id="KW-0732">Signal</keyword>
<dbReference type="Gene3D" id="3.30.2030.20">
    <property type="match status" value="1"/>
</dbReference>
<evidence type="ECO:0000313" key="9">
    <source>
        <dbReference type="Proteomes" id="UP000285112"/>
    </source>
</evidence>
<reference evidence="8 9" key="1">
    <citation type="submission" date="2018-09" db="EMBL/GenBank/DDBJ databases">
        <title>YIM PH 21725 draft genome.</title>
        <authorList>
            <person name="Miao C."/>
        </authorList>
    </citation>
    <scope>NUCLEOTIDE SEQUENCE [LARGE SCALE GENOMIC DNA]</scope>
    <source>
        <strain evidence="9">YIM PH21725</strain>
    </source>
</reference>
<gene>
    <name evidence="8" type="ORF">D5S19_02055</name>
</gene>
<keyword evidence="2" id="KW-1003">Cell membrane</keyword>
<evidence type="ECO:0000313" key="8">
    <source>
        <dbReference type="EMBL" id="RJQ91270.1"/>
    </source>
</evidence>
<protein>
    <submittedName>
        <fullName evidence="8">Uncharacterized protein</fullName>
    </submittedName>
</protein>
<evidence type="ECO:0000256" key="1">
    <source>
        <dbReference type="ARBA" id="ARBA00004193"/>
    </source>
</evidence>
<keyword evidence="5" id="KW-0564">Palmitate</keyword>
<dbReference type="Proteomes" id="UP000285112">
    <property type="component" value="Unassembled WGS sequence"/>
</dbReference>
<keyword evidence="9" id="KW-1185">Reference proteome</keyword>
<dbReference type="AlphaFoldDB" id="A0A419IBD4"/>
<keyword evidence="4" id="KW-0472">Membrane</keyword>
<evidence type="ECO:0000256" key="5">
    <source>
        <dbReference type="ARBA" id="ARBA00023139"/>
    </source>
</evidence>
<dbReference type="Pfam" id="PF16708">
    <property type="entry name" value="LppA"/>
    <property type="match status" value="1"/>
</dbReference>
<organism evidence="8 9">
    <name type="scientific">Amycolatopsis panacis</name>
    <dbReference type="NCBI Taxonomy" id="2340917"/>
    <lineage>
        <taxon>Bacteria</taxon>
        <taxon>Bacillati</taxon>
        <taxon>Actinomycetota</taxon>
        <taxon>Actinomycetes</taxon>
        <taxon>Pseudonocardiales</taxon>
        <taxon>Pseudonocardiaceae</taxon>
        <taxon>Amycolatopsis</taxon>
    </lineage>
</organism>
<comment type="subcellular location">
    <subcellularLocation>
        <location evidence="1">Cell membrane</location>
        <topology evidence="1">Lipid-anchor</topology>
    </subcellularLocation>
</comment>
<keyword evidence="6" id="KW-0449">Lipoprotein</keyword>
<dbReference type="EMBL" id="QZFV01000021">
    <property type="protein sequence ID" value="RJQ91270.1"/>
    <property type="molecule type" value="Genomic_DNA"/>
</dbReference>
<evidence type="ECO:0000256" key="2">
    <source>
        <dbReference type="ARBA" id="ARBA00022475"/>
    </source>
</evidence>
<evidence type="ECO:0000256" key="4">
    <source>
        <dbReference type="ARBA" id="ARBA00023136"/>
    </source>
</evidence>
<accession>A0A419IBD4</accession>
<evidence type="ECO:0000256" key="3">
    <source>
        <dbReference type="ARBA" id="ARBA00022729"/>
    </source>
</evidence>
<name>A0A419IBD4_9PSEU</name>
<feature type="region of interest" description="Disordered" evidence="7">
    <location>
        <begin position="1"/>
        <end position="28"/>
    </location>
</feature>
<evidence type="ECO:0000256" key="7">
    <source>
        <dbReference type="SAM" id="MobiDB-lite"/>
    </source>
</evidence>
<dbReference type="GO" id="GO:0005886">
    <property type="term" value="C:plasma membrane"/>
    <property type="evidence" value="ECO:0007669"/>
    <property type="project" value="UniProtKB-SubCell"/>
</dbReference>
<proteinExistence type="predicted"/>
<evidence type="ECO:0000256" key="6">
    <source>
        <dbReference type="ARBA" id="ARBA00023288"/>
    </source>
</evidence>
<dbReference type="InterPro" id="IPR032018">
    <property type="entry name" value="LppA/LppB/LprP"/>
</dbReference>
<feature type="compositionally biased region" description="Low complexity" evidence="7">
    <location>
        <begin position="12"/>
        <end position="22"/>
    </location>
</feature>